<protein>
    <submittedName>
        <fullName evidence="4">Polysaccharide biosynthesis protein</fullName>
    </submittedName>
</protein>
<gene>
    <name evidence="2" type="ORF">HNAJ_LOCUS9877</name>
</gene>
<dbReference type="Proteomes" id="UP000278807">
    <property type="component" value="Unassembled WGS sequence"/>
</dbReference>
<accession>A0A0R3TQQ4</accession>
<dbReference type="AlphaFoldDB" id="A0A0R3TQQ4"/>
<evidence type="ECO:0000313" key="4">
    <source>
        <dbReference type="WBParaSite" id="HNAJ_0000988201-mRNA-1"/>
    </source>
</evidence>
<feature type="transmembrane region" description="Helical" evidence="1">
    <location>
        <begin position="6"/>
        <end position="31"/>
    </location>
</feature>
<dbReference type="EMBL" id="UZAE01012784">
    <property type="protein sequence ID" value="VDO06644.1"/>
    <property type="molecule type" value="Genomic_DNA"/>
</dbReference>
<reference evidence="4" key="1">
    <citation type="submission" date="2017-02" db="UniProtKB">
        <authorList>
            <consortium name="WormBaseParasite"/>
        </authorList>
    </citation>
    <scope>IDENTIFICATION</scope>
</reference>
<keyword evidence="1" id="KW-0812">Transmembrane</keyword>
<keyword evidence="1" id="KW-0472">Membrane</keyword>
<evidence type="ECO:0000313" key="2">
    <source>
        <dbReference type="EMBL" id="VDO06644.1"/>
    </source>
</evidence>
<keyword evidence="3" id="KW-1185">Reference proteome</keyword>
<evidence type="ECO:0000256" key="1">
    <source>
        <dbReference type="SAM" id="Phobius"/>
    </source>
</evidence>
<organism evidence="4">
    <name type="scientific">Rodentolepis nana</name>
    <name type="common">Dwarf tapeworm</name>
    <name type="synonym">Hymenolepis nana</name>
    <dbReference type="NCBI Taxonomy" id="102285"/>
    <lineage>
        <taxon>Eukaryota</taxon>
        <taxon>Metazoa</taxon>
        <taxon>Spiralia</taxon>
        <taxon>Lophotrochozoa</taxon>
        <taxon>Platyhelminthes</taxon>
        <taxon>Cestoda</taxon>
        <taxon>Eucestoda</taxon>
        <taxon>Cyclophyllidea</taxon>
        <taxon>Hymenolepididae</taxon>
        <taxon>Rodentolepis</taxon>
    </lineage>
</organism>
<evidence type="ECO:0000313" key="3">
    <source>
        <dbReference type="Proteomes" id="UP000278807"/>
    </source>
</evidence>
<sequence length="97" mass="10711">MEGRDISTIAIIPLFLRHLLGPVSVIGYSAARAMAITMSFTRFGRVDDAWLGLVLAKLQLKITPFNDIYVFAIPNGTKEVAFAGISKFNKFVAKHKL</sequence>
<reference evidence="2 3" key="2">
    <citation type="submission" date="2018-11" db="EMBL/GenBank/DDBJ databases">
        <authorList>
            <consortium name="Pathogen Informatics"/>
        </authorList>
    </citation>
    <scope>NUCLEOTIDE SEQUENCE [LARGE SCALE GENOMIC DNA]</scope>
</reference>
<proteinExistence type="predicted"/>
<keyword evidence="1" id="KW-1133">Transmembrane helix</keyword>
<name>A0A0R3TQQ4_RODNA</name>
<dbReference type="WBParaSite" id="HNAJ_0000988201-mRNA-1">
    <property type="protein sequence ID" value="HNAJ_0000988201-mRNA-1"/>
    <property type="gene ID" value="HNAJ_0000988201"/>
</dbReference>